<organism evidence="1 2">
    <name type="scientific">Granulibacter bethesdensis</name>
    <dbReference type="NCBI Taxonomy" id="364410"/>
    <lineage>
        <taxon>Bacteria</taxon>
        <taxon>Pseudomonadati</taxon>
        <taxon>Pseudomonadota</taxon>
        <taxon>Alphaproteobacteria</taxon>
        <taxon>Acetobacterales</taxon>
        <taxon>Acetobacteraceae</taxon>
        <taxon>Granulibacter</taxon>
    </lineage>
</organism>
<protein>
    <submittedName>
        <fullName evidence="1">Uncharacterized protein</fullName>
    </submittedName>
</protein>
<evidence type="ECO:0000313" key="1">
    <source>
        <dbReference type="EMBL" id="APH54710.1"/>
    </source>
</evidence>
<dbReference type="Proteomes" id="UP000182373">
    <property type="component" value="Chromosome"/>
</dbReference>
<gene>
    <name evidence="1" type="ORF">GbCGDNIH9_8570</name>
</gene>
<dbReference type="AlphaFoldDB" id="A0AAC9P8Z3"/>
<accession>A0AAC9P8Z3</accession>
<reference evidence="2" key="1">
    <citation type="submission" date="2016-11" db="EMBL/GenBank/DDBJ databases">
        <title>Comparative genomic and phenotypic analysis of Granulibacter bethesdensis clinical isolates from patients with chronic granulomatous disease.</title>
        <authorList>
            <person name="Zarember K.A."/>
            <person name="Porcella S.F."/>
            <person name="Chu J."/>
            <person name="Ding L."/>
            <person name="Dahlstrom E."/>
            <person name="Barbian K."/>
            <person name="Martens C."/>
            <person name="Sykora L."/>
            <person name="Kramer S."/>
            <person name="Pettinato A.M."/>
            <person name="Hong H."/>
            <person name="Wald G."/>
            <person name="Berg L.J."/>
            <person name="Rogge L.S."/>
            <person name="Greenberg D.E."/>
            <person name="Falcone E.L."/>
            <person name="Neves J.F."/>
            <person name="Simoes M.J."/>
            <person name="Casal M."/>
            <person name="Rodriguez-Lopez F.C."/>
            <person name="Zelazny A."/>
            <person name="Gallin J.I."/>
            <person name="Holland S.M."/>
        </authorList>
    </citation>
    <scope>NUCLEOTIDE SEQUENCE [LARGE SCALE GENOMIC DNA]</scope>
    <source>
        <strain evidence="2">NIH9.1</strain>
    </source>
</reference>
<dbReference type="EMBL" id="CP018191">
    <property type="protein sequence ID" value="APH54710.1"/>
    <property type="molecule type" value="Genomic_DNA"/>
</dbReference>
<name>A0AAC9P8Z3_9PROT</name>
<sequence>MPVPDSVSTEAAPSETVILSSLPSITQPAPSAGERALKFTNSVLMPISFPLGGGRCRCHQYQSAGCHYAAGGDAAINDSLKHGIGTDLYLIFKGSMETDAAN</sequence>
<evidence type="ECO:0000313" key="2">
    <source>
        <dbReference type="Proteomes" id="UP000182373"/>
    </source>
</evidence>
<proteinExistence type="predicted"/>